<keyword evidence="3" id="KW-0786">Thiamine pyrophosphate</keyword>
<comment type="similarity">
    <text evidence="2">Belongs to the transketolase family.</text>
</comment>
<dbReference type="AlphaFoldDB" id="A0A2M8LHN9"/>
<proteinExistence type="inferred from homology"/>
<dbReference type="Proteomes" id="UP000231436">
    <property type="component" value="Unassembled WGS sequence"/>
</dbReference>
<comment type="cofactor">
    <cofactor evidence="1">
        <name>thiamine diphosphate</name>
        <dbReference type="ChEBI" id="CHEBI:58937"/>
    </cofactor>
</comment>
<dbReference type="InterPro" id="IPR005474">
    <property type="entry name" value="Transketolase_N"/>
</dbReference>
<evidence type="ECO:0000259" key="4">
    <source>
        <dbReference type="Pfam" id="PF00456"/>
    </source>
</evidence>
<feature type="domain" description="Transketolase N-terminal" evidence="4">
    <location>
        <begin position="31"/>
        <end position="273"/>
    </location>
</feature>
<dbReference type="PANTHER" id="PTHR47514:SF1">
    <property type="entry name" value="TRANSKETOLASE N-TERMINAL SECTION-RELATED"/>
    <property type="match status" value="1"/>
</dbReference>
<dbReference type="Pfam" id="PF00456">
    <property type="entry name" value="Transketolase_N"/>
    <property type="match status" value="1"/>
</dbReference>
<comment type="caution">
    <text evidence="5">The sequence shown here is derived from an EMBL/GenBank/DDBJ whole genome shotgun (WGS) entry which is preliminary data.</text>
</comment>
<evidence type="ECO:0000313" key="6">
    <source>
        <dbReference type="Proteomes" id="UP000231436"/>
    </source>
</evidence>
<dbReference type="Gene3D" id="3.40.50.970">
    <property type="match status" value="1"/>
</dbReference>
<evidence type="ECO:0000256" key="3">
    <source>
        <dbReference type="ARBA" id="ARBA00023052"/>
    </source>
</evidence>
<evidence type="ECO:0000256" key="1">
    <source>
        <dbReference type="ARBA" id="ARBA00001964"/>
    </source>
</evidence>
<dbReference type="SUPFAM" id="SSF52518">
    <property type="entry name" value="Thiamin diphosphate-binding fold (THDP-binding)"/>
    <property type="match status" value="1"/>
</dbReference>
<accession>A0A2M8LHN9</accession>
<gene>
    <name evidence="5" type="ORF">COV05_02055</name>
</gene>
<evidence type="ECO:0000256" key="2">
    <source>
        <dbReference type="ARBA" id="ARBA00007131"/>
    </source>
</evidence>
<dbReference type="CDD" id="cd02012">
    <property type="entry name" value="TPP_TK"/>
    <property type="match status" value="1"/>
</dbReference>
<protein>
    <submittedName>
        <fullName evidence="5">Transketolase</fullName>
    </submittedName>
</protein>
<dbReference type="PANTHER" id="PTHR47514">
    <property type="entry name" value="TRANSKETOLASE N-TERMINAL SECTION-RELATED"/>
    <property type="match status" value="1"/>
</dbReference>
<name>A0A2M8LHN9_9BACT</name>
<dbReference type="InterPro" id="IPR029061">
    <property type="entry name" value="THDP-binding"/>
</dbReference>
<sequence length="299" mass="33331">MTNLTLGPKVRLPLHLHDKKLRTLEKKAFEIREDLIDMLVEAGSGHSAGPLGMADIFTALYFHILVQNPKKPDWKDRDRLILSNGHICPIRYVAMAHAGYFPKKELMTLRKFGSRLQGHPEREFLPSLETTSGPLGEGVAQAVGMAYAGLMDQSPWRVYCIMGDGELDEGIVWEALQFAGNHKLYNLTFILDRNNIQIDGATETISPLEPLADKFEAFNLNVIRCAGNSIRDFVTAVEHAHGVSEKTTVIIADTIPGYGIDFMEYNFAWHGIPPAKGVQANDAINQLRTLAGRIRSEHE</sequence>
<organism evidence="5 6">
    <name type="scientific">Candidatus Uhrbacteria bacterium CG10_big_fil_rev_8_21_14_0_10_48_16</name>
    <dbReference type="NCBI Taxonomy" id="1975038"/>
    <lineage>
        <taxon>Bacteria</taxon>
        <taxon>Candidatus Uhriibacteriota</taxon>
    </lineage>
</organism>
<evidence type="ECO:0000313" key="5">
    <source>
        <dbReference type="EMBL" id="PJE76955.1"/>
    </source>
</evidence>
<reference evidence="6" key="1">
    <citation type="submission" date="2017-09" db="EMBL/GenBank/DDBJ databases">
        <title>Depth-based differentiation of microbial function through sediment-hosted aquifers and enrichment of novel symbionts in the deep terrestrial subsurface.</title>
        <authorList>
            <person name="Probst A.J."/>
            <person name="Ladd B."/>
            <person name="Jarett J.K."/>
            <person name="Geller-Mcgrath D.E."/>
            <person name="Sieber C.M.K."/>
            <person name="Emerson J.B."/>
            <person name="Anantharaman K."/>
            <person name="Thomas B.C."/>
            <person name="Malmstrom R."/>
            <person name="Stieglmeier M."/>
            <person name="Klingl A."/>
            <person name="Woyke T."/>
            <person name="Ryan C.M."/>
            <person name="Banfield J.F."/>
        </authorList>
    </citation>
    <scope>NUCLEOTIDE SEQUENCE [LARGE SCALE GENOMIC DNA]</scope>
</reference>
<dbReference type="EMBL" id="PFEU01000008">
    <property type="protein sequence ID" value="PJE76955.1"/>
    <property type="molecule type" value="Genomic_DNA"/>
</dbReference>